<dbReference type="OrthoDB" id="10013584at2759"/>
<dbReference type="GO" id="GO:0031462">
    <property type="term" value="C:Cul2-RING ubiquitin ligase complex"/>
    <property type="evidence" value="ECO:0007669"/>
    <property type="project" value="TreeGrafter"/>
</dbReference>
<dbReference type="EMBL" id="JACEEZ010017375">
    <property type="protein sequence ID" value="KAG0717590.1"/>
    <property type="molecule type" value="Genomic_DNA"/>
</dbReference>
<protein>
    <submittedName>
        <fullName evidence="1">Zinc finger SWIM domain-containing protein 5</fullName>
    </submittedName>
</protein>
<dbReference type="PANTHER" id="PTHR22619:SF0">
    <property type="entry name" value="ZINC FINGER SWIM DOMAIN-CONTAINING PROTEIN 6-LIKE PROTEIN"/>
    <property type="match status" value="1"/>
</dbReference>
<proteinExistence type="predicted"/>
<dbReference type="AlphaFoldDB" id="A0A8J4YA15"/>
<comment type="caution">
    <text evidence="1">The sequence shown here is derived from an EMBL/GenBank/DDBJ whole genome shotgun (WGS) entry which is preliminary data.</text>
</comment>
<name>A0A8J4YA15_CHIOP</name>
<keyword evidence="2" id="KW-1185">Reference proteome</keyword>
<gene>
    <name evidence="1" type="primary">Zswim5_1</name>
    <name evidence="1" type="ORF">GWK47_054108</name>
</gene>
<sequence>MRTCAPDPTAGGSAEEEHCWHLDAEQVKEQVGQYLTQGGYYNANKQLYFMFTKVREMVRARDSNGAKMLTMITEQFLNDPRLLLWKTQGTPMTDKCRQHWDHIGETSFLTRLTY</sequence>
<dbReference type="PANTHER" id="PTHR22619">
    <property type="entry name" value="ZINC FINGER SWIM DOMAIN CONTAINING PROTEIN 4, 5, 6"/>
    <property type="match status" value="1"/>
</dbReference>
<accession>A0A8J4YA15</accession>
<organism evidence="1 2">
    <name type="scientific">Chionoecetes opilio</name>
    <name type="common">Atlantic snow crab</name>
    <name type="synonym">Cancer opilio</name>
    <dbReference type="NCBI Taxonomy" id="41210"/>
    <lineage>
        <taxon>Eukaryota</taxon>
        <taxon>Metazoa</taxon>
        <taxon>Ecdysozoa</taxon>
        <taxon>Arthropoda</taxon>
        <taxon>Crustacea</taxon>
        <taxon>Multicrustacea</taxon>
        <taxon>Malacostraca</taxon>
        <taxon>Eumalacostraca</taxon>
        <taxon>Eucarida</taxon>
        <taxon>Decapoda</taxon>
        <taxon>Pleocyemata</taxon>
        <taxon>Brachyura</taxon>
        <taxon>Eubrachyura</taxon>
        <taxon>Majoidea</taxon>
        <taxon>Majidae</taxon>
        <taxon>Chionoecetes</taxon>
    </lineage>
</organism>
<reference evidence="1" key="1">
    <citation type="submission" date="2020-07" db="EMBL/GenBank/DDBJ databases">
        <title>The High-quality genome of the commercially important snow crab, Chionoecetes opilio.</title>
        <authorList>
            <person name="Jeong J.-H."/>
            <person name="Ryu S."/>
        </authorList>
    </citation>
    <scope>NUCLEOTIDE SEQUENCE</scope>
    <source>
        <strain evidence="1">MADBK_172401_WGS</strain>
        <tissue evidence="1">Digestive gland</tissue>
    </source>
</reference>
<evidence type="ECO:0000313" key="2">
    <source>
        <dbReference type="Proteomes" id="UP000770661"/>
    </source>
</evidence>
<evidence type="ECO:0000313" key="1">
    <source>
        <dbReference type="EMBL" id="KAG0717590.1"/>
    </source>
</evidence>
<dbReference type="Proteomes" id="UP000770661">
    <property type="component" value="Unassembled WGS sequence"/>
</dbReference>